<dbReference type="Pfam" id="PF13302">
    <property type="entry name" value="Acetyltransf_3"/>
    <property type="match status" value="1"/>
</dbReference>
<keyword evidence="2" id="KW-0808">Transferase</keyword>
<reference evidence="3" key="1">
    <citation type="submission" date="2023-06" db="EMBL/GenBank/DDBJ databases">
        <title>Identification and characterization of horizontal gene transfer across gut microbiota members of farm animals based on homology search.</title>
        <authorList>
            <person name="Zeman M."/>
            <person name="Kubasova T."/>
            <person name="Jahodarova E."/>
            <person name="Nykrynova M."/>
            <person name="Rychlik I."/>
        </authorList>
    </citation>
    <scope>NUCLEOTIDE SEQUENCE [LARGE SCALE GENOMIC DNA]</scope>
    <source>
        <strain evidence="3">ET39</strain>
    </source>
</reference>
<dbReference type="PROSITE" id="PS51186">
    <property type="entry name" value="GNAT"/>
    <property type="match status" value="1"/>
</dbReference>
<keyword evidence="3" id="KW-1185">Reference proteome</keyword>
<dbReference type="InterPro" id="IPR016181">
    <property type="entry name" value="Acyl_CoA_acyltransferase"/>
</dbReference>
<gene>
    <name evidence="2" type="ORF">QUV96_03345</name>
</gene>
<reference evidence="2 3" key="3">
    <citation type="submission" date="2023-06" db="EMBL/GenBank/DDBJ databases">
        <authorList>
            <person name="Zeman M."/>
            <person name="Kubasova T."/>
            <person name="Jahodarova E."/>
            <person name="Nykrynova M."/>
            <person name="Rychlik I."/>
        </authorList>
    </citation>
    <scope>NUCLEOTIDE SEQUENCE [LARGE SCALE GENOMIC DNA]</scope>
    <source>
        <strain evidence="2 3">ET39</strain>
    </source>
</reference>
<dbReference type="Gene3D" id="3.40.630.30">
    <property type="match status" value="1"/>
</dbReference>
<dbReference type="RefSeq" id="WP_289607138.1">
    <property type="nucleotide sequence ID" value="NZ_JAUDCG010000010.1"/>
</dbReference>
<evidence type="ECO:0000313" key="3">
    <source>
        <dbReference type="Proteomes" id="UP001529340"/>
    </source>
</evidence>
<protein>
    <submittedName>
        <fullName evidence="2">GNAT family protein</fullName>
        <ecNumber evidence="2">2.-.-.-</ecNumber>
    </submittedName>
</protein>
<accession>A0ABT7UCF4</accession>
<reference evidence="2 3" key="2">
    <citation type="submission" date="2023-06" db="EMBL/GenBank/DDBJ databases">
        <title>Identification and characterization of horizontal gene transfer across gut microbiota members of farm animals based on homology search.</title>
        <authorList>
            <person name="Schwarzerova J."/>
            <person name="Nykrynova M."/>
            <person name="Jureckova K."/>
            <person name="Cejkova D."/>
            <person name="Rychlik I."/>
        </authorList>
    </citation>
    <scope>NUCLEOTIDE SEQUENCE [LARGE SCALE GENOMIC DNA]</scope>
    <source>
        <strain evidence="2 3">ET39</strain>
    </source>
</reference>
<name>A0ABT7UCF4_9FIRM</name>
<dbReference type="Proteomes" id="UP001529340">
    <property type="component" value="Unassembled WGS sequence"/>
</dbReference>
<evidence type="ECO:0000313" key="2">
    <source>
        <dbReference type="EMBL" id="MDM8156673.1"/>
    </source>
</evidence>
<feature type="domain" description="N-acetyltransferase" evidence="1">
    <location>
        <begin position="1"/>
        <end position="162"/>
    </location>
</feature>
<dbReference type="InterPro" id="IPR000182">
    <property type="entry name" value="GNAT_dom"/>
</dbReference>
<organism evidence="2 3">
    <name type="scientific">Amedibacillus dolichus</name>
    <dbReference type="NCBI Taxonomy" id="31971"/>
    <lineage>
        <taxon>Bacteria</taxon>
        <taxon>Bacillati</taxon>
        <taxon>Bacillota</taxon>
        <taxon>Erysipelotrichia</taxon>
        <taxon>Erysipelotrichales</taxon>
        <taxon>Erysipelotrichaceae</taxon>
        <taxon>Amedibacillus</taxon>
    </lineage>
</organism>
<dbReference type="SUPFAM" id="SSF55729">
    <property type="entry name" value="Acyl-CoA N-acyltransferases (Nat)"/>
    <property type="match status" value="1"/>
</dbReference>
<evidence type="ECO:0000259" key="1">
    <source>
        <dbReference type="PROSITE" id="PS51186"/>
    </source>
</evidence>
<sequence>MNIRLATVQDMDAILAIYAYARTQMKNNHNPHQWGDHHPAMALLLNDIQTRQLYLLCEESAIRGVFAFILGEDPTYQHIEDGAWLNERPYGTIHRIAAAKGAHGIFSAALAYCERQVDNVRIDTHADNHIMQHVIEKAGFQRCGIIFTDDGTPRIAYQKVINTL</sequence>
<comment type="caution">
    <text evidence="2">The sequence shown here is derived from an EMBL/GenBank/DDBJ whole genome shotgun (WGS) entry which is preliminary data.</text>
</comment>
<dbReference type="EC" id="2.-.-.-" evidence="2"/>
<dbReference type="EMBL" id="JAUDCG010000010">
    <property type="protein sequence ID" value="MDM8156673.1"/>
    <property type="molecule type" value="Genomic_DNA"/>
</dbReference>
<dbReference type="GO" id="GO:0016740">
    <property type="term" value="F:transferase activity"/>
    <property type="evidence" value="ECO:0007669"/>
    <property type="project" value="UniProtKB-KW"/>
</dbReference>
<proteinExistence type="predicted"/>